<comment type="caution">
    <text evidence="3">The sequence shown here is derived from an EMBL/GenBank/DDBJ whole genome shotgun (WGS) entry which is preliminary data.</text>
</comment>
<dbReference type="InterPro" id="IPR000238">
    <property type="entry name" value="RbfA"/>
</dbReference>
<evidence type="ECO:0000313" key="3">
    <source>
        <dbReference type="EMBL" id="PNR95444.1"/>
    </source>
</evidence>
<dbReference type="AlphaFoldDB" id="A0A2K1NY36"/>
<dbReference type="GO" id="GO:0030490">
    <property type="term" value="P:maturation of SSU-rRNA"/>
    <property type="evidence" value="ECO:0007669"/>
    <property type="project" value="UniProtKB-UniRule"/>
</dbReference>
<sequence>MAQYRREMLESEMKKLITQGFSQLKDPRLKDKFIDINMVRLSKDKSYLDVYVSSLDEDLDTIINILNNAKGMFRTLIAKNIKMFKAPEIRFHKDKGIEASIRINKLIENIEKNEGGK</sequence>
<dbReference type="GO" id="GO:0043024">
    <property type="term" value="F:ribosomal small subunit binding"/>
    <property type="evidence" value="ECO:0007669"/>
    <property type="project" value="TreeGrafter"/>
</dbReference>
<comment type="function">
    <text evidence="2">One of several proteins that assist in the late maturation steps of the functional core of the 30S ribosomal subunit. Associates with free 30S ribosomal subunits (but not with 30S subunits that are part of 70S ribosomes or polysomes). Required for efficient processing of 16S rRNA. May interact with the 5'-terminal helix region of 16S rRNA.</text>
</comment>
<evidence type="ECO:0000313" key="4">
    <source>
        <dbReference type="Proteomes" id="UP000236434"/>
    </source>
</evidence>
<accession>A0A2K1NY36</accession>
<evidence type="ECO:0000256" key="1">
    <source>
        <dbReference type="ARBA" id="ARBA00022517"/>
    </source>
</evidence>
<dbReference type="InterPro" id="IPR023799">
    <property type="entry name" value="RbfA_dom_sf"/>
</dbReference>
<dbReference type="OrthoDB" id="46605at2"/>
<dbReference type="PROSITE" id="PS01319">
    <property type="entry name" value="RBFA"/>
    <property type="match status" value="1"/>
</dbReference>
<proteinExistence type="inferred from homology"/>
<dbReference type="NCBIfam" id="TIGR00082">
    <property type="entry name" value="rbfA"/>
    <property type="match status" value="1"/>
</dbReference>
<keyword evidence="1 2" id="KW-0690">Ribosome biogenesis</keyword>
<dbReference type="GO" id="GO:0005829">
    <property type="term" value="C:cytosol"/>
    <property type="evidence" value="ECO:0007669"/>
    <property type="project" value="TreeGrafter"/>
</dbReference>
<keyword evidence="2" id="KW-0963">Cytoplasm</keyword>
<evidence type="ECO:0000256" key="2">
    <source>
        <dbReference type="HAMAP-Rule" id="MF_00003"/>
    </source>
</evidence>
<gene>
    <name evidence="2" type="primary">rbfA</name>
    <name evidence="3" type="ORF">X929_07520</name>
</gene>
<comment type="subunit">
    <text evidence="2">Monomer. Binds 30S ribosomal subunits, but not 50S ribosomal subunits or 70S ribosomes.</text>
</comment>
<dbReference type="HAMAP" id="MF_00003">
    <property type="entry name" value="RbfA"/>
    <property type="match status" value="1"/>
</dbReference>
<dbReference type="EMBL" id="AZRL01000021">
    <property type="protein sequence ID" value="PNR95444.1"/>
    <property type="molecule type" value="Genomic_DNA"/>
</dbReference>
<dbReference type="RefSeq" id="WP_103067364.1">
    <property type="nucleotide sequence ID" value="NZ_AZRL01000021.1"/>
</dbReference>
<comment type="subcellular location">
    <subcellularLocation>
        <location evidence="2">Cytoplasm</location>
    </subcellularLocation>
</comment>
<name>A0A2K1NY36_9BACT</name>
<dbReference type="Proteomes" id="UP000236434">
    <property type="component" value="Unassembled WGS sequence"/>
</dbReference>
<dbReference type="SUPFAM" id="SSF89919">
    <property type="entry name" value="Ribosome-binding factor A, RbfA"/>
    <property type="match status" value="1"/>
</dbReference>
<reference evidence="3 4" key="1">
    <citation type="submission" date="2013-12" db="EMBL/GenBank/DDBJ databases">
        <title>Comparative genomics of Petrotoga isolates.</title>
        <authorList>
            <person name="Nesbo C.L."/>
            <person name="Charchuk R."/>
            <person name="Chow K."/>
        </authorList>
    </citation>
    <scope>NUCLEOTIDE SEQUENCE [LARGE SCALE GENOMIC DNA]</scope>
    <source>
        <strain evidence="3 4">DSM 13574</strain>
    </source>
</reference>
<dbReference type="InterPro" id="IPR020053">
    <property type="entry name" value="Ribosome-bd_factorA_CS"/>
</dbReference>
<dbReference type="InterPro" id="IPR015946">
    <property type="entry name" value="KH_dom-like_a/b"/>
</dbReference>
<protein>
    <recommendedName>
        <fullName evidence="2">Ribosome-binding factor A</fullName>
    </recommendedName>
</protein>
<dbReference type="PANTHER" id="PTHR33515:SF1">
    <property type="entry name" value="RIBOSOME-BINDING FACTOR A, CHLOROPLASTIC-RELATED"/>
    <property type="match status" value="1"/>
</dbReference>
<dbReference type="Gene3D" id="3.30.300.20">
    <property type="match status" value="1"/>
</dbReference>
<dbReference type="PANTHER" id="PTHR33515">
    <property type="entry name" value="RIBOSOME-BINDING FACTOR A, CHLOROPLASTIC-RELATED"/>
    <property type="match status" value="1"/>
</dbReference>
<organism evidence="3 4">
    <name type="scientific">Petrotoga olearia DSM 13574</name>
    <dbReference type="NCBI Taxonomy" id="1122955"/>
    <lineage>
        <taxon>Bacteria</taxon>
        <taxon>Thermotogati</taxon>
        <taxon>Thermotogota</taxon>
        <taxon>Thermotogae</taxon>
        <taxon>Petrotogales</taxon>
        <taxon>Petrotogaceae</taxon>
        <taxon>Petrotoga</taxon>
    </lineage>
</organism>
<comment type="similarity">
    <text evidence="2">Belongs to the RbfA family.</text>
</comment>
<dbReference type="Pfam" id="PF02033">
    <property type="entry name" value="RBFA"/>
    <property type="match status" value="1"/>
</dbReference>